<dbReference type="SMART" id="SM00886">
    <property type="entry name" value="Dabb"/>
    <property type="match status" value="1"/>
</dbReference>
<dbReference type="PROSITE" id="PS51502">
    <property type="entry name" value="S_R_A_B_BARREL"/>
    <property type="match status" value="1"/>
</dbReference>
<comment type="caution">
    <text evidence="2">The sequence shown here is derived from an EMBL/GenBank/DDBJ whole genome shotgun (WGS) entry which is preliminary data.</text>
</comment>
<protein>
    <recommendedName>
        <fullName evidence="1">Stress-response A/B barrel domain-containing protein</fullName>
    </recommendedName>
</protein>
<dbReference type="Proteomes" id="UP000829685">
    <property type="component" value="Unassembled WGS sequence"/>
</dbReference>
<evidence type="ECO:0000313" key="3">
    <source>
        <dbReference type="Proteomes" id="UP000829685"/>
    </source>
</evidence>
<feature type="domain" description="Stress-response A/B barrel" evidence="1">
    <location>
        <begin position="27"/>
        <end position="132"/>
    </location>
</feature>
<dbReference type="Pfam" id="PF07876">
    <property type="entry name" value="Dabb"/>
    <property type="match status" value="1"/>
</dbReference>
<proteinExistence type="predicted"/>
<evidence type="ECO:0000259" key="1">
    <source>
        <dbReference type="PROSITE" id="PS51502"/>
    </source>
</evidence>
<dbReference type="EMBL" id="JAFIMR010000033">
    <property type="protein sequence ID" value="KAI1859866.1"/>
    <property type="molecule type" value="Genomic_DNA"/>
</dbReference>
<sequence>MVKITLPTSQSSSYIATRRISYAGCLVFEISLLAFLRTVSTSSHFTMVVAVTRMLSLKDGCVHPESQRPYIKSLTGGKDNSPEGLQNGIQYAFVVEFESLADRDYYVSTDPTHQAFVQSAGSIIEKAIVVDYSTGIF</sequence>
<dbReference type="InterPro" id="IPR011008">
    <property type="entry name" value="Dimeric_a/b-barrel"/>
</dbReference>
<evidence type="ECO:0000313" key="2">
    <source>
        <dbReference type="EMBL" id="KAI1859866.1"/>
    </source>
</evidence>
<reference evidence="2" key="1">
    <citation type="submission" date="2021-03" db="EMBL/GenBank/DDBJ databases">
        <title>Revisited historic fungal species revealed as producer of novel bioactive compounds through whole genome sequencing and comparative genomics.</title>
        <authorList>
            <person name="Vignolle G.A."/>
            <person name="Hochenegger N."/>
            <person name="Mach R.L."/>
            <person name="Mach-Aigner A.R."/>
            <person name="Javad Rahimi M."/>
            <person name="Salim K.A."/>
            <person name="Chan C.M."/>
            <person name="Lim L.B.L."/>
            <person name="Cai F."/>
            <person name="Druzhinina I.S."/>
            <person name="U'Ren J.M."/>
            <person name="Derntl C."/>
        </authorList>
    </citation>
    <scope>NUCLEOTIDE SEQUENCE</scope>
    <source>
        <strain evidence="2">TUCIM 5799</strain>
    </source>
</reference>
<organism evidence="2 3">
    <name type="scientific">Neoarthrinium moseri</name>
    <dbReference type="NCBI Taxonomy" id="1658444"/>
    <lineage>
        <taxon>Eukaryota</taxon>
        <taxon>Fungi</taxon>
        <taxon>Dikarya</taxon>
        <taxon>Ascomycota</taxon>
        <taxon>Pezizomycotina</taxon>
        <taxon>Sordariomycetes</taxon>
        <taxon>Xylariomycetidae</taxon>
        <taxon>Amphisphaeriales</taxon>
        <taxon>Apiosporaceae</taxon>
        <taxon>Neoarthrinium</taxon>
    </lineage>
</organism>
<accession>A0A9P9WEY8</accession>
<dbReference type="AlphaFoldDB" id="A0A9P9WEY8"/>
<dbReference type="Gene3D" id="3.30.70.100">
    <property type="match status" value="1"/>
</dbReference>
<keyword evidence="3" id="KW-1185">Reference proteome</keyword>
<dbReference type="InterPro" id="IPR013097">
    <property type="entry name" value="Dabb"/>
</dbReference>
<name>A0A9P9WEY8_9PEZI</name>
<gene>
    <name evidence="2" type="ORF">JX265_010315</name>
</gene>
<dbReference type="SUPFAM" id="SSF54909">
    <property type="entry name" value="Dimeric alpha+beta barrel"/>
    <property type="match status" value="1"/>
</dbReference>